<dbReference type="PANTHER" id="PTHR32063">
    <property type="match status" value="1"/>
</dbReference>
<dbReference type="PANTHER" id="PTHR32063:SF0">
    <property type="entry name" value="SWARMING MOTILITY PROTEIN SWRC"/>
    <property type="match status" value="1"/>
</dbReference>
<dbReference type="GO" id="GO:0005886">
    <property type="term" value="C:plasma membrane"/>
    <property type="evidence" value="ECO:0007669"/>
    <property type="project" value="TreeGrafter"/>
</dbReference>
<dbReference type="EMBL" id="WXWW01000294">
    <property type="protein sequence ID" value="NAW67630.1"/>
    <property type="molecule type" value="Genomic_DNA"/>
</dbReference>
<dbReference type="Gene3D" id="3.30.70.1320">
    <property type="entry name" value="Multidrug efflux transporter AcrB pore domain like"/>
    <property type="match status" value="1"/>
</dbReference>
<dbReference type="Gene3D" id="3.30.2090.10">
    <property type="entry name" value="Multidrug efflux transporter AcrB TolC docking domain, DN and DC subdomains"/>
    <property type="match status" value="1"/>
</dbReference>
<dbReference type="InterPro" id="IPR001036">
    <property type="entry name" value="Acrflvin-R"/>
</dbReference>
<dbReference type="Gene3D" id="3.30.70.1430">
    <property type="entry name" value="Multidrug efflux transporter AcrB pore domain"/>
    <property type="match status" value="1"/>
</dbReference>
<organism evidence="1 2">
    <name type="scientific">Photobacterium halotolerans</name>
    <dbReference type="NCBI Taxonomy" id="265726"/>
    <lineage>
        <taxon>Bacteria</taxon>
        <taxon>Pseudomonadati</taxon>
        <taxon>Pseudomonadota</taxon>
        <taxon>Gammaproteobacteria</taxon>
        <taxon>Vibrionales</taxon>
        <taxon>Vibrionaceae</taxon>
        <taxon>Photobacterium</taxon>
    </lineage>
</organism>
<dbReference type="RefSeq" id="WP_161446839.1">
    <property type="nucleotide sequence ID" value="NZ_WXWW01000294.1"/>
</dbReference>
<dbReference type="AlphaFoldDB" id="A0A7X4WHN3"/>
<dbReference type="Proteomes" id="UP000465712">
    <property type="component" value="Unassembled WGS sequence"/>
</dbReference>
<name>A0A7X4WHN3_9GAMM</name>
<evidence type="ECO:0000313" key="2">
    <source>
        <dbReference type="Proteomes" id="UP000465712"/>
    </source>
</evidence>
<evidence type="ECO:0000313" key="1">
    <source>
        <dbReference type="EMBL" id="NAW67630.1"/>
    </source>
</evidence>
<feature type="non-terminal residue" evidence="1">
    <location>
        <position position="226"/>
    </location>
</feature>
<dbReference type="SUPFAM" id="SSF82693">
    <property type="entry name" value="Multidrug efflux transporter AcrB pore domain, PN1, PN2, PC1 and PC2 subdomains"/>
    <property type="match status" value="1"/>
</dbReference>
<dbReference type="GO" id="GO:0042910">
    <property type="term" value="F:xenobiotic transmembrane transporter activity"/>
    <property type="evidence" value="ECO:0007669"/>
    <property type="project" value="TreeGrafter"/>
</dbReference>
<dbReference type="Gene3D" id="1.20.1640.10">
    <property type="entry name" value="Multidrug efflux transporter AcrB transmembrane domain"/>
    <property type="match status" value="1"/>
</dbReference>
<protein>
    <submittedName>
        <fullName evidence="1">AcrB/AcrD/AcrF family protein</fullName>
    </submittedName>
</protein>
<comment type="caution">
    <text evidence="1">The sequence shown here is derived from an EMBL/GenBank/DDBJ whole genome shotgun (WGS) entry which is preliminary data.</text>
</comment>
<reference evidence="1 2" key="1">
    <citation type="submission" date="2017-05" db="EMBL/GenBank/DDBJ databases">
        <title>High clonality and local adaptation shapes Vibrionaceae linages within an endangered oasis.</title>
        <authorList>
            <person name="Vazquez-Rosas-Landa M."/>
        </authorList>
    </citation>
    <scope>NUCLEOTIDE SEQUENCE [LARGE SCALE GENOMIC DNA]</scope>
    <source>
        <strain evidence="1 2">P46_P4S1P180</strain>
    </source>
</reference>
<gene>
    <name evidence="1" type="ORF">CAG72_20800</name>
</gene>
<proteinExistence type="predicted"/>
<dbReference type="Pfam" id="PF00873">
    <property type="entry name" value="ACR_tran"/>
    <property type="match status" value="1"/>
</dbReference>
<accession>A0A7X4WHN3</accession>
<sequence length="226" mass="24683">MLGMIDAALHRTRTVVLILLLLLVAGYMSYQSIPKEAEPDITIPFIYVSITHSGISPEDAERLLLRPMEKELRGIDGVKEMTSTASEGHGSVLLEFVAGADTNSALADVREKVSLAKAKLPDGTDEPTVNEVTMASENPAITVMLSGTAPERALITIARDLKDKLESMREVLEVDIGGDREDMIEILVDPLLMESYDLDQQDIYNLISRNNRLVAAGTLDSGQGRF</sequence>
<dbReference type="InterPro" id="IPR027463">
    <property type="entry name" value="AcrB_DN_DC_subdom"/>
</dbReference>